<evidence type="ECO:0000259" key="2">
    <source>
        <dbReference type="PROSITE" id="PS50983"/>
    </source>
</evidence>
<evidence type="ECO:0000313" key="3">
    <source>
        <dbReference type="EMBL" id="ECJ2327139.1"/>
    </source>
</evidence>
<dbReference type="SUPFAM" id="SSF53807">
    <property type="entry name" value="Helical backbone' metal receptor"/>
    <property type="match status" value="1"/>
</dbReference>
<dbReference type="PANTHER" id="PTHR30535:SF33">
    <property type="entry name" value="PERIPLASMIC BINDING PROTEIN"/>
    <property type="match status" value="1"/>
</dbReference>
<feature type="signal peptide" evidence="1">
    <location>
        <begin position="1"/>
        <end position="24"/>
    </location>
</feature>
<sequence length="358" mass="40126">MVNNKALFVLFLSSMLVFPVAGYANSTLQDKAVALADNVPKATALKFNRTVITGNCPFGVIMANDLAYQHVIGVGPWAFLHSNMKILKDMKPDIDRITTAFINKDYVVNMESLLNLHPDIIYYYGKSQDDNLERAGVPTVNLDAGGDTKFEPVETQVHWENTFNQTLGLPQSHKFADAWKATLAVAQPYINKIKGQHIRALYLEQSDGKQLKVSGPKTYGDTYLKMAGMDNVASTLKVSGDAGRYINVSMEQIIQWNPDIIFVVFGSAKDILNNKNPGQDWRNVKAFKNKMVFSTPVGLHNWGGLSAETALLPLYMINKLNPSYISDEKLKEFTRLYYKKMFNYAIPDALLDDELSQH</sequence>
<dbReference type="Gene3D" id="3.40.50.1980">
    <property type="entry name" value="Nitrogenase molybdenum iron protein domain"/>
    <property type="match status" value="2"/>
</dbReference>
<feature type="chain" id="PRO_5024832974" evidence="1">
    <location>
        <begin position="25"/>
        <end position="358"/>
    </location>
</feature>
<name>A0A5Y3V2L5_SALER</name>
<keyword evidence="1" id="KW-0732">Signal</keyword>
<accession>A0A5Y3V2L5</accession>
<dbReference type="InterPro" id="IPR002491">
    <property type="entry name" value="ABC_transptr_periplasmic_BD"/>
</dbReference>
<evidence type="ECO:0000256" key="1">
    <source>
        <dbReference type="SAM" id="SignalP"/>
    </source>
</evidence>
<dbReference type="EMBL" id="AAIXRY010000017">
    <property type="protein sequence ID" value="ECJ2327139.1"/>
    <property type="molecule type" value="Genomic_DNA"/>
</dbReference>
<dbReference type="Gene3D" id="1.20.58.2180">
    <property type="match status" value="1"/>
</dbReference>
<organism evidence="3">
    <name type="scientific">Salmonella enterica subsp. salamae</name>
    <dbReference type="NCBI Taxonomy" id="59202"/>
    <lineage>
        <taxon>Bacteria</taxon>
        <taxon>Pseudomonadati</taxon>
        <taxon>Pseudomonadota</taxon>
        <taxon>Gammaproteobacteria</taxon>
        <taxon>Enterobacterales</taxon>
        <taxon>Enterobacteriaceae</taxon>
        <taxon>Salmonella</taxon>
    </lineage>
</organism>
<dbReference type="PROSITE" id="PS50983">
    <property type="entry name" value="FE_B12_PBP"/>
    <property type="match status" value="1"/>
</dbReference>
<protein>
    <submittedName>
        <fullName evidence="3">ABC transporter substrate-binding protein</fullName>
    </submittedName>
</protein>
<comment type="caution">
    <text evidence="3">The sequence shown here is derived from an EMBL/GenBank/DDBJ whole genome shotgun (WGS) entry which is preliminary data.</text>
</comment>
<dbReference type="AlphaFoldDB" id="A0A5Y3V2L5"/>
<dbReference type="Proteomes" id="UP000839824">
    <property type="component" value="Unassembled WGS sequence"/>
</dbReference>
<dbReference type="PANTHER" id="PTHR30535">
    <property type="entry name" value="VITAMIN B12-BINDING PROTEIN"/>
    <property type="match status" value="1"/>
</dbReference>
<proteinExistence type="predicted"/>
<dbReference type="Pfam" id="PF01497">
    <property type="entry name" value="Peripla_BP_2"/>
    <property type="match status" value="1"/>
</dbReference>
<reference evidence="3" key="1">
    <citation type="submission" date="2019-07" db="EMBL/GenBank/DDBJ databases">
        <authorList>
            <person name="Ashton P.M."/>
            <person name="Dallman T."/>
            <person name="Nair S."/>
            <person name="De Pinna E."/>
            <person name="Peters T."/>
            <person name="Grant K."/>
        </authorList>
    </citation>
    <scope>NUCLEOTIDE SEQUENCE [LARGE SCALE GENOMIC DNA]</scope>
    <source>
        <strain evidence="3">598112</strain>
    </source>
</reference>
<feature type="domain" description="Fe/B12 periplasmic-binding" evidence="2">
    <location>
        <begin position="49"/>
        <end position="328"/>
    </location>
</feature>
<dbReference type="InterPro" id="IPR050902">
    <property type="entry name" value="ABC_Transporter_SBP"/>
</dbReference>
<gene>
    <name evidence="3" type="ORF">FNJ06_16335</name>
</gene>